<proteinExistence type="predicted"/>
<name>A0ACD5TQM5_AVESA</name>
<keyword evidence="2" id="KW-1185">Reference proteome</keyword>
<dbReference type="Proteomes" id="UP001732700">
    <property type="component" value="Chromosome 1C"/>
</dbReference>
<evidence type="ECO:0000313" key="2">
    <source>
        <dbReference type="Proteomes" id="UP001732700"/>
    </source>
</evidence>
<dbReference type="EnsemblPlants" id="AVESA.00010b.r2.1CG0109850.1">
    <property type="protein sequence ID" value="AVESA.00010b.r2.1CG0109850.1.CDS.1"/>
    <property type="gene ID" value="AVESA.00010b.r2.1CG0109850"/>
</dbReference>
<reference evidence="1" key="1">
    <citation type="submission" date="2021-05" db="EMBL/GenBank/DDBJ databases">
        <authorList>
            <person name="Scholz U."/>
            <person name="Mascher M."/>
            <person name="Fiebig A."/>
        </authorList>
    </citation>
    <scope>NUCLEOTIDE SEQUENCE [LARGE SCALE GENOMIC DNA]</scope>
</reference>
<reference evidence="1" key="2">
    <citation type="submission" date="2025-09" db="UniProtKB">
        <authorList>
            <consortium name="EnsemblPlants"/>
        </authorList>
    </citation>
    <scope>IDENTIFICATION</scope>
</reference>
<protein>
    <submittedName>
        <fullName evidence="1">Uncharacterized protein</fullName>
    </submittedName>
</protein>
<accession>A0ACD5TQM5</accession>
<organism evidence="1 2">
    <name type="scientific">Avena sativa</name>
    <name type="common">Oat</name>
    <dbReference type="NCBI Taxonomy" id="4498"/>
    <lineage>
        <taxon>Eukaryota</taxon>
        <taxon>Viridiplantae</taxon>
        <taxon>Streptophyta</taxon>
        <taxon>Embryophyta</taxon>
        <taxon>Tracheophyta</taxon>
        <taxon>Spermatophyta</taxon>
        <taxon>Magnoliopsida</taxon>
        <taxon>Liliopsida</taxon>
        <taxon>Poales</taxon>
        <taxon>Poaceae</taxon>
        <taxon>BOP clade</taxon>
        <taxon>Pooideae</taxon>
        <taxon>Poodae</taxon>
        <taxon>Poeae</taxon>
        <taxon>Poeae Chloroplast Group 1 (Aveneae type)</taxon>
        <taxon>Aveninae</taxon>
        <taxon>Avena</taxon>
    </lineage>
</organism>
<sequence length="377" mass="40753">MSSTADDWCDAIVKSLPNIRVLSLSFCSLVGPICPSLSNLHSLTVINLQGNFFTHAFPEFFMGFLNLSVLNLAETNIQGLFPHRTFQSKALRVLDLSGNQDLSGHMPNFSNASSLEAMMVDGTKFSFAKPGSYSNFKYLKTLSLDVNSVPVEPQSSLGILRSVQHLELSQMGSATDLGPILSLIFSQTSLSSVAKLKSLRSLTLTGCNDIRPVLFDNLVGLTNLDITSCNFNGPIPSAIGNLTNLKSLKINGCEFLGSIPSSVGNLRNLRNLEISGFTEYSGVLAGSSSPIPASIGNLSNLERLDINCCGFSGPIPDEVGLLKKLTILRIGFCSLLSGRIPNSIVNLTRLIDLDLSYNLLNGKIVYLYSLMNDFRVN</sequence>
<evidence type="ECO:0000313" key="1">
    <source>
        <dbReference type="EnsemblPlants" id="AVESA.00010b.r2.1CG0109850.1.CDS.1"/>
    </source>
</evidence>